<keyword evidence="3" id="KW-1185">Reference proteome</keyword>
<protein>
    <recommendedName>
        <fullName evidence="1">ARG and Rhodanese-Phosphatase-superfamily-associated domain-containing protein</fullName>
    </recommendedName>
</protein>
<comment type="caution">
    <text evidence="2">The sequence shown here is derived from an EMBL/GenBank/DDBJ whole genome shotgun (WGS) entry which is preliminary data.</text>
</comment>
<dbReference type="Pfam" id="PF20208">
    <property type="entry name" value="ARPP-1"/>
    <property type="match status" value="1"/>
</dbReference>
<name>A0ABR5VKR4_MARGR</name>
<evidence type="ECO:0000313" key="2">
    <source>
        <dbReference type="EMBL" id="KXX66104.1"/>
    </source>
</evidence>
<dbReference type="EMBL" id="LSYU01000024">
    <property type="protein sequence ID" value="KXX66104.1"/>
    <property type="molecule type" value="Genomic_DNA"/>
</dbReference>
<feature type="domain" description="ARG and Rhodanese-Phosphatase-superfamily-associated" evidence="1">
    <location>
        <begin position="11"/>
        <end position="304"/>
    </location>
</feature>
<proteinExistence type="predicted"/>
<gene>
    <name evidence="2" type="ORF">AY586_06875</name>
</gene>
<dbReference type="InterPro" id="IPR046699">
    <property type="entry name" value="ARPP-1"/>
</dbReference>
<dbReference type="RefSeq" id="WP_062271904.1">
    <property type="nucleotide sequence ID" value="NZ_LSYU01000024.1"/>
</dbReference>
<dbReference type="Proteomes" id="UP000075766">
    <property type="component" value="Unassembled WGS sequence"/>
</dbReference>
<accession>A0ABR5VKR4</accession>
<sequence length="325" mass="34898">MDRLHHYLPALALGDPLHHLNIGLTPICDPRPSAPDHLTLSAAIKTGQAHLQTHDARAQSPGARLDNQGTRPLLLLEGESLSGAARGQILDHSLLVPPRSTIGLALSPLGRSPAQQTGDHRPRSSGQLLFASARARCAARLSTRLFGEPPYPGRPQELWEEIAHKRARMDCDDPARPGLEALYDEYAEFIAQYVAALPPLPDQIGAIIAINGRICGFELFAHPAILHELLPRIIASYALDAIECLNFTLQRPRPDIPGTLLDALSSAPVMPLPLGADSELLRLAAPGLSGGALIAEGRLLHLHAYRSPFPAQPEEPPSAPPQLNG</sequence>
<organism evidence="2 3">
    <name type="scientific">Marichromatium gracile</name>
    <name type="common">Chromatium gracile</name>
    <dbReference type="NCBI Taxonomy" id="1048"/>
    <lineage>
        <taxon>Bacteria</taxon>
        <taxon>Pseudomonadati</taxon>
        <taxon>Pseudomonadota</taxon>
        <taxon>Gammaproteobacteria</taxon>
        <taxon>Chromatiales</taxon>
        <taxon>Chromatiaceae</taxon>
        <taxon>Marichromatium</taxon>
    </lineage>
</organism>
<reference evidence="2 3" key="1">
    <citation type="submission" date="2016-02" db="EMBL/GenBank/DDBJ databases">
        <title>Genome sequence of Marichromatium gracile YL-28, a purple sulfur bacterium.</title>
        <authorList>
            <person name="Zhao C."/>
            <person name="Hong X."/>
            <person name="Chen S."/>
            <person name="Yang S."/>
        </authorList>
    </citation>
    <scope>NUCLEOTIDE SEQUENCE [LARGE SCALE GENOMIC DNA]</scope>
    <source>
        <strain evidence="2 3">YL28</strain>
    </source>
</reference>
<evidence type="ECO:0000259" key="1">
    <source>
        <dbReference type="Pfam" id="PF20208"/>
    </source>
</evidence>
<evidence type="ECO:0000313" key="3">
    <source>
        <dbReference type="Proteomes" id="UP000075766"/>
    </source>
</evidence>